<gene>
    <name evidence="7" type="ORF">JI744_17200</name>
</gene>
<evidence type="ECO:0000259" key="6">
    <source>
        <dbReference type="Pfam" id="PF06305"/>
    </source>
</evidence>
<organism evidence="7 8">
    <name type="scientific">Fuscibacter oryzae</name>
    <dbReference type="NCBI Taxonomy" id="2803939"/>
    <lineage>
        <taxon>Bacteria</taxon>
        <taxon>Pseudomonadati</taxon>
        <taxon>Pseudomonadota</taxon>
        <taxon>Alphaproteobacteria</taxon>
        <taxon>Rhodobacterales</taxon>
        <taxon>Paracoccaceae</taxon>
        <taxon>Fuscibacter</taxon>
    </lineage>
</organism>
<feature type="transmembrane region" description="Helical" evidence="5">
    <location>
        <begin position="49"/>
        <end position="69"/>
    </location>
</feature>
<evidence type="ECO:0000256" key="3">
    <source>
        <dbReference type="ARBA" id="ARBA00022989"/>
    </source>
</evidence>
<feature type="domain" description="Lipopolysaccharide assembly protein A" evidence="6">
    <location>
        <begin position="46"/>
        <end position="96"/>
    </location>
</feature>
<keyword evidence="8" id="KW-1185">Reference proteome</keyword>
<dbReference type="EMBL" id="JAESVP010000011">
    <property type="protein sequence ID" value="MBL4929844.1"/>
    <property type="molecule type" value="Genomic_DNA"/>
</dbReference>
<evidence type="ECO:0000256" key="4">
    <source>
        <dbReference type="ARBA" id="ARBA00023136"/>
    </source>
</evidence>
<dbReference type="Proteomes" id="UP000619033">
    <property type="component" value="Unassembled WGS sequence"/>
</dbReference>
<dbReference type="RefSeq" id="WP_202662413.1">
    <property type="nucleotide sequence ID" value="NZ_JAESVP010000011.1"/>
</dbReference>
<evidence type="ECO:0000256" key="1">
    <source>
        <dbReference type="ARBA" id="ARBA00022475"/>
    </source>
</evidence>
<evidence type="ECO:0000313" key="8">
    <source>
        <dbReference type="Proteomes" id="UP000619033"/>
    </source>
</evidence>
<keyword evidence="2 5" id="KW-0812">Transmembrane</keyword>
<name>A0A8J7SXC3_9RHOB</name>
<dbReference type="GO" id="GO:0005886">
    <property type="term" value="C:plasma membrane"/>
    <property type="evidence" value="ECO:0007669"/>
    <property type="project" value="InterPro"/>
</dbReference>
<dbReference type="Pfam" id="PF06305">
    <property type="entry name" value="LapA_dom"/>
    <property type="match status" value="1"/>
</dbReference>
<accession>A0A8J7SXC3</accession>
<reference evidence="7" key="1">
    <citation type="submission" date="2021-01" db="EMBL/GenBank/DDBJ databases">
        <title>Genome seq and assembly of Tabrizicola sp. KVB23.</title>
        <authorList>
            <person name="Chhetri G."/>
        </authorList>
    </citation>
    <scope>NUCLEOTIDE SEQUENCE</scope>
    <source>
        <strain evidence="7">KVB23</strain>
    </source>
</reference>
<sequence>MFRYLRYLILAALALILLTVAIANRSVVTLKALPAGLAALLGWDCQIDLPLFLIILGSVAFGILIGFFWEWAREHKHRSAARQGSRQVTQLERELAVLKDSTSTPPKDEILALLDKPKAR</sequence>
<dbReference type="AlphaFoldDB" id="A0A8J7SXC3"/>
<proteinExistence type="predicted"/>
<evidence type="ECO:0000256" key="5">
    <source>
        <dbReference type="SAM" id="Phobius"/>
    </source>
</evidence>
<dbReference type="InterPro" id="IPR010445">
    <property type="entry name" value="LapA_dom"/>
</dbReference>
<keyword evidence="3 5" id="KW-1133">Transmembrane helix</keyword>
<protein>
    <submittedName>
        <fullName evidence="7">LapA family protein</fullName>
    </submittedName>
</protein>
<comment type="caution">
    <text evidence="7">The sequence shown here is derived from an EMBL/GenBank/DDBJ whole genome shotgun (WGS) entry which is preliminary data.</text>
</comment>
<keyword evidence="1" id="KW-1003">Cell membrane</keyword>
<evidence type="ECO:0000256" key="2">
    <source>
        <dbReference type="ARBA" id="ARBA00022692"/>
    </source>
</evidence>
<keyword evidence="4 5" id="KW-0472">Membrane</keyword>
<evidence type="ECO:0000313" key="7">
    <source>
        <dbReference type="EMBL" id="MBL4929844.1"/>
    </source>
</evidence>